<feature type="region of interest" description="Disordered" evidence="1">
    <location>
        <begin position="496"/>
        <end position="524"/>
    </location>
</feature>
<feature type="compositionally biased region" description="Basic and acidic residues" evidence="1">
    <location>
        <begin position="52"/>
        <end position="62"/>
    </location>
</feature>
<gene>
    <name evidence="3" type="ORF">CHLNCDRAFT_142142</name>
</gene>
<feature type="compositionally biased region" description="Low complexity" evidence="1">
    <location>
        <begin position="1"/>
        <end position="18"/>
    </location>
</feature>
<proteinExistence type="predicted"/>
<keyword evidence="4" id="KW-1185">Reference proteome</keyword>
<feature type="compositionally biased region" description="Basic and acidic residues" evidence="1">
    <location>
        <begin position="112"/>
        <end position="135"/>
    </location>
</feature>
<feature type="region of interest" description="Disordered" evidence="1">
    <location>
        <begin position="162"/>
        <end position="220"/>
    </location>
</feature>
<feature type="compositionally biased region" description="Pro residues" evidence="1">
    <location>
        <begin position="19"/>
        <end position="28"/>
    </location>
</feature>
<evidence type="ECO:0000259" key="2">
    <source>
        <dbReference type="Pfam" id="PF07460"/>
    </source>
</evidence>
<feature type="region of interest" description="Disordered" evidence="1">
    <location>
        <begin position="455"/>
        <end position="476"/>
    </location>
</feature>
<feature type="region of interest" description="Disordered" evidence="1">
    <location>
        <begin position="332"/>
        <end position="351"/>
    </location>
</feature>
<dbReference type="KEGG" id="cvr:CHLNCDRAFT_142142"/>
<dbReference type="InterPro" id="IPR003611">
    <property type="entry name" value="NUMOD3"/>
</dbReference>
<organism evidence="4">
    <name type="scientific">Chlorella variabilis</name>
    <name type="common">Green alga</name>
    <dbReference type="NCBI Taxonomy" id="554065"/>
    <lineage>
        <taxon>Eukaryota</taxon>
        <taxon>Viridiplantae</taxon>
        <taxon>Chlorophyta</taxon>
        <taxon>core chlorophytes</taxon>
        <taxon>Trebouxiophyceae</taxon>
        <taxon>Chlorellales</taxon>
        <taxon>Chlorellaceae</taxon>
        <taxon>Chlorella clade</taxon>
        <taxon>Chlorella</taxon>
    </lineage>
</organism>
<feature type="compositionally biased region" description="Basic and acidic residues" evidence="1">
    <location>
        <begin position="78"/>
        <end position="91"/>
    </location>
</feature>
<name>E1Z7V6_CHLVA</name>
<feature type="region of interest" description="Disordered" evidence="1">
    <location>
        <begin position="1"/>
        <end position="143"/>
    </location>
</feature>
<feature type="domain" description="Nuclease associated modular" evidence="2">
    <location>
        <begin position="58"/>
        <end position="87"/>
    </location>
</feature>
<feature type="compositionally biased region" description="Low complexity" evidence="1">
    <location>
        <begin position="197"/>
        <end position="220"/>
    </location>
</feature>
<dbReference type="GO" id="GO:0003677">
    <property type="term" value="F:DNA binding"/>
    <property type="evidence" value="ECO:0007669"/>
    <property type="project" value="InterPro"/>
</dbReference>
<feature type="compositionally biased region" description="Low complexity" evidence="1">
    <location>
        <begin position="496"/>
        <end position="519"/>
    </location>
</feature>
<accession>E1Z7V6</accession>
<dbReference type="EMBL" id="GL433838">
    <property type="protein sequence ID" value="EFN58238.1"/>
    <property type="molecule type" value="Genomic_DNA"/>
</dbReference>
<evidence type="ECO:0000313" key="3">
    <source>
        <dbReference type="EMBL" id="EFN58238.1"/>
    </source>
</evidence>
<dbReference type="Proteomes" id="UP000008141">
    <property type="component" value="Unassembled WGS sequence"/>
</dbReference>
<dbReference type="OrthoDB" id="4535at2759"/>
<evidence type="ECO:0000313" key="4">
    <source>
        <dbReference type="Proteomes" id="UP000008141"/>
    </source>
</evidence>
<sequence length="557" mass="56798">MNAAALLQPDAAAGAAPPRRGPGRPPGIPAWNKGVPHSETHRKRISMKLTQKWKDPEFKRSVSESLTGKQAWNAGQAHDADTVRKMSEAKLGRRQPLATRKRMSQAAMGRSMGEDARAAVGDRFRGQPKSPEHRSKLAAMARRRHAATRVLRAVEAVYSAASAAPGGGTPAAGSGPVPPAPAPASSGPRSPGGGAGAMAPAGSPPAGSGAAMSGGSAAGAAAGAGRRMGAVRAAAYSMGLTGLSDGSGKRLSRTQILNTFKAELREYRTLQEELSTWTAAFREKNNRKPNLVDVQRTGIPWLIDKFKQYVVLRDRLFSDTSVLRGKLQEAIPDPESVRSSNGGAPSQGMPSAAGMGPMNANGLNTNERSALASRFAAVMDYKLQAKQAARPAGAVGGPSAAAGPAAAAAAEEHPLAARVTGSQAPPRVRMAMAAALEYRQQKAQATKAAADAAAAAARASRSPRSSSSSSSSSGGVTAATAAAAGSAVQSSSAAAARAPAAQAEEQAPSQQPALQAAEAGEAPQLQQALDVPVLPAVEVEVPTPAIPTEPCLPWQAA</sequence>
<dbReference type="AlphaFoldDB" id="E1Z7V6"/>
<dbReference type="eggNOG" id="ENOG502SFSY">
    <property type="taxonomic scope" value="Eukaryota"/>
</dbReference>
<dbReference type="RefSeq" id="XP_005850340.1">
    <property type="nucleotide sequence ID" value="XM_005850278.1"/>
</dbReference>
<dbReference type="GeneID" id="17357316"/>
<dbReference type="InParanoid" id="E1Z7V6"/>
<dbReference type="Pfam" id="PF07460">
    <property type="entry name" value="NUMOD3"/>
    <property type="match status" value="1"/>
</dbReference>
<protein>
    <submittedName>
        <fullName evidence="3">Expressed protein</fullName>
    </submittedName>
</protein>
<dbReference type="Gene3D" id="1.10.10.1460">
    <property type="match status" value="1"/>
</dbReference>
<evidence type="ECO:0000256" key="1">
    <source>
        <dbReference type="SAM" id="MobiDB-lite"/>
    </source>
</evidence>
<reference evidence="3 4" key="1">
    <citation type="journal article" date="2010" name="Plant Cell">
        <title>The Chlorella variabilis NC64A genome reveals adaptation to photosymbiosis, coevolution with viruses, and cryptic sex.</title>
        <authorList>
            <person name="Blanc G."/>
            <person name="Duncan G."/>
            <person name="Agarkova I."/>
            <person name="Borodovsky M."/>
            <person name="Gurnon J."/>
            <person name="Kuo A."/>
            <person name="Lindquist E."/>
            <person name="Lucas S."/>
            <person name="Pangilinan J."/>
            <person name="Polle J."/>
            <person name="Salamov A."/>
            <person name="Terry A."/>
            <person name="Yamada T."/>
            <person name="Dunigan D.D."/>
            <person name="Grigoriev I.V."/>
            <person name="Claverie J.M."/>
            <person name="Van Etten J.L."/>
        </authorList>
    </citation>
    <scope>NUCLEOTIDE SEQUENCE [LARGE SCALE GENOMIC DNA]</scope>
    <source>
        <strain evidence="3 4">NC64A</strain>
    </source>
</reference>